<evidence type="ECO:0000256" key="1">
    <source>
        <dbReference type="SAM" id="Phobius"/>
    </source>
</evidence>
<dbReference type="InterPro" id="IPR025316">
    <property type="entry name" value="DUF4221"/>
</dbReference>
<dbReference type="OrthoDB" id="828261at2"/>
<evidence type="ECO:0000313" key="2">
    <source>
        <dbReference type="EMBL" id="KAB7528872.1"/>
    </source>
</evidence>
<keyword evidence="1" id="KW-0812">Transmembrane</keyword>
<feature type="transmembrane region" description="Helical" evidence="1">
    <location>
        <begin position="12"/>
        <end position="36"/>
    </location>
</feature>
<dbReference type="AlphaFoldDB" id="A0A6I1DZU0"/>
<reference evidence="2 3" key="1">
    <citation type="submission" date="2019-10" db="EMBL/GenBank/DDBJ databases">
        <title>Muricauda olearia CL-SS4 JCM15563 genome.</title>
        <authorList>
            <person name="Liu L."/>
        </authorList>
    </citation>
    <scope>NUCLEOTIDE SEQUENCE [LARGE SCALE GENOMIC DNA]</scope>
    <source>
        <strain evidence="2 3">CL-SS4</strain>
    </source>
</reference>
<gene>
    <name evidence="2" type="ORF">F8C76_13555</name>
</gene>
<dbReference type="EMBL" id="WELG01000002">
    <property type="protein sequence ID" value="KAB7528872.1"/>
    <property type="molecule type" value="Genomic_DNA"/>
</dbReference>
<organism evidence="2 3">
    <name type="scientific">Flagellimonas olearia</name>
    <dbReference type="NCBI Taxonomy" id="552546"/>
    <lineage>
        <taxon>Bacteria</taxon>
        <taxon>Pseudomonadati</taxon>
        <taxon>Bacteroidota</taxon>
        <taxon>Flavobacteriia</taxon>
        <taxon>Flavobacteriales</taxon>
        <taxon>Flavobacteriaceae</taxon>
        <taxon>Flagellimonas</taxon>
    </lineage>
</organism>
<dbReference type="RefSeq" id="WP_152132249.1">
    <property type="nucleotide sequence ID" value="NZ_WELG01000002.1"/>
</dbReference>
<keyword evidence="1" id="KW-0472">Membrane</keyword>
<protein>
    <submittedName>
        <fullName evidence="2">DUF4221 domain-containing protein</fullName>
    </submittedName>
</protein>
<comment type="caution">
    <text evidence="2">The sequence shown here is derived from an EMBL/GenBank/DDBJ whole genome shotgun (WGS) entry which is preliminary data.</text>
</comment>
<accession>A0A6I1DZU0</accession>
<dbReference type="Proteomes" id="UP000429785">
    <property type="component" value="Unassembled WGS sequence"/>
</dbReference>
<sequence length="421" mass="48552">MKSKLFQHKGGFGIACPSLFLLTKFLMVASLISIFYSCRIEQNKINNEKSGTLNTTAQLEFIKNKSYPLDKETAARPNYIQLFTDSLGNQYLTFLNTYNRSIYFYDYKNLDFIKKIPYEFNDPKGQKDIVGYLVKSADSIYMLSNSMDISLMNEKGNIIKSLSLNEGRGLNGDPMDWIFSFPVYHNNSSIPLIKGKNELLITGQFPNEIPDSVITKFPIQSHISYSLDKVRFTHHYPYEIFGNNYNWGGWLPMQVYPQLHPDGERIIYSFTPSHHLYISDLNNPEEPIKVFAGSNFSGPISSFDKKTNGMDSEELEAKLVEEDRYCTILHDPIRNVYYRFLRRAMPNAPKGASWKKKDIAVIILDKDFSYLGETTLGPGDLWHWENSFVTQEGLNIEYIDKNDVDEAYLTFKVFLPSEIKK</sequence>
<proteinExistence type="predicted"/>
<keyword evidence="1" id="KW-1133">Transmembrane helix</keyword>
<name>A0A6I1DZU0_9FLAO</name>
<dbReference type="Pfam" id="PF13970">
    <property type="entry name" value="DUF4221"/>
    <property type="match status" value="1"/>
</dbReference>
<evidence type="ECO:0000313" key="3">
    <source>
        <dbReference type="Proteomes" id="UP000429785"/>
    </source>
</evidence>
<dbReference type="SUPFAM" id="SSF69322">
    <property type="entry name" value="Tricorn protease domain 2"/>
    <property type="match status" value="1"/>
</dbReference>